<evidence type="ECO:0000313" key="2">
    <source>
        <dbReference type="EMBL" id="GEU90204.1"/>
    </source>
</evidence>
<comment type="caution">
    <text evidence="2">The sequence shown here is derived from an EMBL/GenBank/DDBJ whole genome shotgun (WGS) entry which is preliminary data.</text>
</comment>
<proteinExistence type="predicted"/>
<protein>
    <submittedName>
        <fullName evidence="2">Zinc knuckle CX2CX4HX4C</fullName>
    </submittedName>
</protein>
<dbReference type="PANTHER" id="PTHR31286:SF99">
    <property type="entry name" value="DUF4283 DOMAIN-CONTAINING PROTEIN"/>
    <property type="match status" value="1"/>
</dbReference>
<dbReference type="EMBL" id="BKCJ010010133">
    <property type="protein sequence ID" value="GEU90204.1"/>
    <property type="molecule type" value="Genomic_DNA"/>
</dbReference>
<dbReference type="PANTHER" id="PTHR31286">
    <property type="entry name" value="GLYCINE-RICH CELL WALL STRUCTURAL PROTEIN 1.8-LIKE"/>
    <property type="match status" value="1"/>
</dbReference>
<accession>A0A6L2P031</accession>
<feature type="compositionally biased region" description="Basic residues" evidence="1">
    <location>
        <begin position="406"/>
        <end position="415"/>
    </location>
</feature>
<sequence length="547" mass="60826">MTTSYSAGNALGANLRKAVRVFTNPNVVIGEHSDTLKSASIGLPISTTGLGSSPTMSKSSPLVSLTTPIYMPRGPYNVDLAATFGVPLANVGDLHLLIKDLKDGKHYELLSGITNDDRMAIMDTLGAICNSIQIENNADVNPRKVSHIDDSRILNVDKSTMQGNDQPKGSDPIMQSVDINTKSYAGVAGVSAKEQPKVSSNFRILVANPVFDGVNIFIPRKVVEKVSTRLEHTLYGYFIGKRMAFLVVEYYARNNWAKHRLKRIMMNSKGFFFFKFDSRKWSMDTRLLKEELTRILIRVKLHDVPIRVFKEDGISLIATFIRKPIMLDSYTSSMCNESWGRSSFARCLIEVNSEADLVDVVTIGIPSLTEDDFTKETIRVEYEWRPPKCDTCKIFGHTNDGFQTVGKKKKKKGKSKSNNGGQSVGLSVKQNVRYEPKAPTSTPKKGAFNVGNETNSSSLLKNIGTSNQDNIISSNSFSTLNVKEDEEEEEHVENVYDETANLHPKTKTYGFLYHGCCVPSNLDNGDMALLQTLDFTIYDLYGIFNEV</sequence>
<feature type="region of interest" description="Disordered" evidence="1">
    <location>
        <begin position="403"/>
        <end position="450"/>
    </location>
</feature>
<evidence type="ECO:0000256" key="1">
    <source>
        <dbReference type="SAM" id="MobiDB-lite"/>
    </source>
</evidence>
<dbReference type="InterPro" id="IPR040256">
    <property type="entry name" value="At4g02000-like"/>
</dbReference>
<name>A0A6L2P031_TANCI</name>
<organism evidence="2">
    <name type="scientific">Tanacetum cinerariifolium</name>
    <name type="common">Dalmatian daisy</name>
    <name type="synonym">Chrysanthemum cinerariifolium</name>
    <dbReference type="NCBI Taxonomy" id="118510"/>
    <lineage>
        <taxon>Eukaryota</taxon>
        <taxon>Viridiplantae</taxon>
        <taxon>Streptophyta</taxon>
        <taxon>Embryophyta</taxon>
        <taxon>Tracheophyta</taxon>
        <taxon>Spermatophyta</taxon>
        <taxon>Magnoliopsida</taxon>
        <taxon>eudicotyledons</taxon>
        <taxon>Gunneridae</taxon>
        <taxon>Pentapetalae</taxon>
        <taxon>asterids</taxon>
        <taxon>campanulids</taxon>
        <taxon>Asterales</taxon>
        <taxon>Asteraceae</taxon>
        <taxon>Asteroideae</taxon>
        <taxon>Anthemideae</taxon>
        <taxon>Anthemidinae</taxon>
        <taxon>Tanacetum</taxon>
    </lineage>
</organism>
<gene>
    <name evidence="2" type="ORF">Tci_062182</name>
</gene>
<reference evidence="2" key="1">
    <citation type="journal article" date="2019" name="Sci. Rep.">
        <title>Draft genome of Tanacetum cinerariifolium, the natural source of mosquito coil.</title>
        <authorList>
            <person name="Yamashiro T."/>
            <person name="Shiraishi A."/>
            <person name="Satake H."/>
            <person name="Nakayama K."/>
        </authorList>
    </citation>
    <scope>NUCLEOTIDE SEQUENCE</scope>
</reference>
<dbReference type="AlphaFoldDB" id="A0A6L2P031"/>